<dbReference type="Gene3D" id="3.40.50.150">
    <property type="entry name" value="Vaccinia Virus protein VP39"/>
    <property type="match status" value="1"/>
</dbReference>
<dbReference type="InterPro" id="IPR006764">
    <property type="entry name" value="SAM_dep_MeTrfase_SAV2177_type"/>
</dbReference>
<organism evidence="2 3">
    <name type="scientific">Kibdelosporangium phytohabitans</name>
    <dbReference type="NCBI Taxonomy" id="860235"/>
    <lineage>
        <taxon>Bacteria</taxon>
        <taxon>Bacillati</taxon>
        <taxon>Actinomycetota</taxon>
        <taxon>Actinomycetes</taxon>
        <taxon>Pseudonocardiales</taxon>
        <taxon>Pseudonocardiaceae</taxon>
        <taxon>Kibdelosporangium</taxon>
    </lineage>
</organism>
<sequence length="290" mass="31964">MSGSKQTGSRMTRGEESPDVREAPARVNIARASITRVYDALLGGKDNFQVDRDMMARFLSLDPGFVRVVQDRRDFIMRATRYLAGQLGVCQFLDVGATLPEKDNPHDVAQRLNREATMVYVSMDPGVLAHGRAQVADNDRTHMVEADFRNPQQLVEHPVVAKHLNFDEPVAVFVVSTLQHVRPESDPAGILAGYVDLLAPGSYVVFGHWYDPGAEDPGLSELAHDLNDVYRDAGVGAWPRSRAEIEGMLTGLELLDPGLAILADWWPDGPRLHQLARSQHLALGAVGVKR</sequence>
<evidence type="ECO:0000256" key="1">
    <source>
        <dbReference type="SAM" id="MobiDB-lite"/>
    </source>
</evidence>
<dbReference type="AlphaFoldDB" id="A0A0N9HUZ5"/>
<evidence type="ECO:0000313" key="2">
    <source>
        <dbReference type="EMBL" id="ALG09064.1"/>
    </source>
</evidence>
<reference evidence="2 3" key="1">
    <citation type="submission" date="2015-07" db="EMBL/GenBank/DDBJ databases">
        <title>Genome sequencing of Kibdelosporangium phytohabitans.</title>
        <authorList>
            <person name="Qin S."/>
            <person name="Xing K."/>
        </authorList>
    </citation>
    <scope>NUCLEOTIDE SEQUENCE [LARGE SCALE GENOMIC DNA]</scope>
    <source>
        <strain evidence="2 3">KLBMP1111</strain>
    </source>
</reference>
<dbReference type="SUPFAM" id="SSF53335">
    <property type="entry name" value="S-adenosyl-L-methionine-dependent methyltransferases"/>
    <property type="match status" value="1"/>
</dbReference>
<dbReference type="PIRSF" id="PIRSF017393">
    <property type="entry name" value="MTase_SAV2177"/>
    <property type="match status" value="1"/>
</dbReference>
<dbReference type="EMBL" id="CP012752">
    <property type="protein sequence ID" value="ALG09064.1"/>
    <property type="molecule type" value="Genomic_DNA"/>
</dbReference>
<dbReference type="Pfam" id="PF04672">
    <property type="entry name" value="Methyltransf_19"/>
    <property type="match status" value="1"/>
</dbReference>
<proteinExistence type="predicted"/>
<dbReference type="Proteomes" id="UP000063699">
    <property type="component" value="Chromosome"/>
</dbReference>
<feature type="compositionally biased region" description="Basic and acidic residues" evidence="1">
    <location>
        <begin position="12"/>
        <end position="24"/>
    </location>
</feature>
<feature type="compositionally biased region" description="Polar residues" evidence="1">
    <location>
        <begin position="1"/>
        <end position="10"/>
    </location>
</feature>
<dbReference type="STRING" id="860235.AOZ06_20995"/>
<name>A0A0N9HUZ5_9PSEU</name>
<accession>A0A0N9HUZ5</accession>
<protein>
    <recommendedName>
        <fullName evidence="4">S-adenosyl methyltransferase</fullName>
    </recommendedName>
</protein>
<feature type="region of interest" description="Disordered" evidence="1">
    <location>
        <begin position="1"/>
        <end position="24"/>
    </location>
</feature>
<keyword evidence="3" id="KW-1185">Reference proteome</keyword>
<dbReference type="InterPro" id="IPR029063">
    <property type="entry name" value="SAM-dependent_MTases_sf"/>
</dbReference>
<evidence type="ECO:0008006" key="4">
    <source>
        <dbReference type="Google" id="ProtNLM"/>
    </source>
</evidence>
<gene>
    <name evidence="2" type="ORF">AOZ06_20995</name>
</gene>
<evidence type="ECO:0000313" key="3">
    <source>
        <dbReference type="Proteomes" id="UP000063699"/>
    </source>
</evidence>
<dbReference type="KEGG" id="kphy:AOZ06_20995"/>